<dbReference type="Gene3D" id="3.40.640.10">
    <property type="entry name" value="Type I PLP-dependent aspartate aminotransferase-like (Major domain)"/>
    <property type="match status" value="1"/>
</dbReference>
<sequence>MTKQEFLQTYLVERCGTDCSKWDGLKEKFGEENLLAMWVADMEFKTCDEIVEAMMERTQHGVFGYSCVPDDYYQVFSDWMERRYHFPVRKEWVRFSTGCVTAIAWMIHAFTKPGDSCMILTPVYYPFHNVVTNGDRNLVRVELNYDNGYFTMDYKAIEKAIVDNQVKMFIQCSPHNPAGRVWTEEELDRVLEVCRRHDVLVISDEIHQDIILGEKPFVPAAIVSGGKYRDMVITLNSASKTFNLATLLHSHIIITNDELRKTYDRFASALNRTEVSIMGMIAAKAGYAYGEEWLGHVLDVVRDNYQYLKEEMNKQLPELTVCALEGTYLVMIDLRSYVDTEQLLEFVQKQCRLAVDYGEWFGEAYKGFIRLNLATNPDYVKQAVERIITQIN</sequence>
<dbReference type="Proteomes" id="UP000013085">
    <property type="component" value="Unassembled WGS sequence"/>
</dbReference>
<comment type="similarity">
    <text evidence="5">Belongs to the class-II pyridoxal-phosphate-dependent aminotransferase family. MalY/PatB cystathionine beta-lyase subfamily.</text>
</comment>
<comment type="cofactor">
    <cofactor evidence="1">
        <name>pyridoxal 5'-phosphate</name>
        <dbReference type="ChEBI" id="CHEBI:597326"/>
    </cofactor>
</comment>
<dbReference type="InterPro" id="IPR015424">
    <property type="entry name" value="PyrdxlP-dep_Trfase"/>
</dbReference>
<dbReference type="PANTHER" id="PTHR43525:SF1">
    <property type="entry name" value="PROTEIN MALY"/>
    <property type="match status" value="1"/>
</dbReference>
<evidence type="ECO:0000259" key="6">
    <source>
        <dbReference type="Pfam" id="PF00155"/>
    </source>
</evidence>
<organism evidence="7 8">
    <name type="scientific">[Clostridium] clostridioforme 90A8</name>
    <dbReference type="NCBI Taxonomy" id="999408"/>
    <lineage>
        <taxon>Bacteria</taxon>
        <taxon>Bacillati</taxon>
        <taxon>Bacillota</taxon>
        <taxon>Clostridia</taxon>
        <taxon>Lachnospirales</taxon>
        <taxon>Lachnospiraceae</taxon>
        <taxon>Enterocloster</taxon>
    </lineage>
</organism>
<dbReference type="PATRIC" id="fig|999408.3.peg.2451"/>
<dbReference type="InterPro" id="IPR015422">
    <property type="entry name" value="PyrdxlP-dep_Trfase_small"/>
</dbReference>
<dbReference type="SUPFAM" id="SSF53383">
    <property type="entry name" value="PLP-dependent transferases"/>
    <property type="match status" value="1"/>
</dbReference>
<dbReference type="InterPro" id="IPR051798">
    <property type="entry name" value="Class-II_PLP-Dep_Aminotrans"/>
</dbReference>
<reference evidence="7 8" key="1">
    <citation type="submission" date="2013-01" db="EMBL/GenBank/DDBJ databases">
        <title>The Genome Sequence of Clostridium clostridioforme 90A8.</title>
        <authorList>
            <consortium name="The Broad Institute Genome Sequencing Platform"/>
            <person name="Earl A."/>
            <person name="Ward D."/>
            <person name="Feldgarden M."/>
            <person name="Gevers D."/>
            <person name="Courvalin P."/>
            <person name="Lambert T."/>
            <person name="Walker B."/>
            <person name="Young S.K."/>
            <person name="Zeng Q."/>
            <person name="Gargeya S."/>
            <person name="Fitzgerald M."/>
            <person name="Haas B."/>
            <person name="Abouelleil A."/>
            <person name="Alvarado L."/>
            <person name="Arachchi H.M."/>
            <person name="Berlin A.M."/>
            <person name="Chapman S.B."/>
            <person name="Dewar J."/>
            <person name="Goldberg J."/>
            <person name="Griggs A."/>
            <person name="Gujja S."/>
            <person name="Hansen M."/>
            <person name="Howarth C."/>
            <person name="Imamovic A."/>
            <person name="Larimer J."/>
            <person name="McCowan C."/>
            <person name="Murphy C."/>
            <person name="Neiman D."/>
            <person name="Pearson M."/>
            <person name="Priest M."/>
            <person name="Roberts A."/>
            <person name="Saif S."/>
            <person name="Shea T."/>
            <person name="Sisk P."/>
            <person name="Sykes S."/>
            <person name="Wortman J."/>
            <person name="Nusbaum C."/>
            <person name="Birren B."/>
        </authorList>
    </citation>
    <scope>NUCLEOTIDE SEQUENCE [LARGE SCALE GENOMIC DNA]</scope>
    <source>
        <strain evidence="7 8">90A8</strain>
    </source>
</reference>
<evidence type="ECO:0000256" key="4">
    <source>
        <dbReference type="ARBA" id="ARBA00023239"/>
    </source>
</evidence>
<dbReference type="GO" id="GO:0030170">
    <property type="term" value="F:pyridoxal phosphate binding"/>
    <property type="evidence" value="ECO:0007669"/>
    <property type="project" value="InterPro"/>
</dbReference>
<evidence type="ECO:0000256" key="3">
    <source>
        <dbReference type="ARBA" id="ARBA00022898"/>
    </source>
</evidence>
<keyword evidence="4" id="KW-0456">Lyase</keyword>
<evidence type="ECO:0000256" key="2">
    <source>
        <dbReference type="ARBA" id="ARBA00012224"/>
    </source>
</evidence>
<dbReference type="InterPro" id="IPR004839">
    <property type="entry name" value="Aminotransferase_I/II_large"/>
</dbReference>
<feature type="domain" description="Aminotransferase class I/classII large" evidence="6">
    <location>
        <begin position="42"/>
        <end position="387"/>
    </location>
</feature>
<dbReference type="AlphaFoldDB" id="A0A0E2HBA6"/>
<dbReference type="EC" id="4.4.1.13" evidence="2"/>
<dbReference type="GeneID" id="57960823"/>
<evidence type="ECO:0000256" key="1">
    <source>
        <dbReference type="ARBA" id="ARBA00001933"/>
    </source>
</evidence>
<keyword evidence="3" id="KW-0663">Pyridoxal phosphate</keyword>
<gene>
    <name evidence="7" type="ORF">HMPREF1090_02284</name>
</gene>
<evidence type="ECO:0000313" key="7">
    <source>
        <dbReference type="EMBL" id="ENZ15224.1"/>
    </source>
</evidence>
<dbReference type="InterPro" id="IPR015421">
    <property type="entry name" value="PyrdxlP-dep_Trfase_major"/>
</dbReference>
<dbReference type="InterPro" id="IPR027619">
    <property type="entry name" value="C-S_lyase_PatB-like"/>
</dbReference>
<dbReference type="NCBIfam" id="TIGR04350">
    <property type="entry name" value="C_S_lyase_PatB"/>
    <property type="match status" value="1"/>
</dbReference>
<dbReference type="HOGENOM" id="CLU_017584_15_0_9"/>
<name>A0A0E2HBA6_9FIRM</name>
<dbReference type="Gene3D" id="3.90.1150.10">
    <property type="entry name" value="Aspartate Aminotransferase, domain 1"/>
    <property type="match status" value="1"/>
</dbReference>
<evidence type="ECO:0000313" key="8">
    <source>
        <dbReference type="Proteomes" id="UP000013085"/>
    </source>
</evidence>
<dbReference type="PANTHER" id="PTHR43525">
    <property type="entry name" value="PROTEIN MALY"/>
    <property type="match status" value="1"/>
</dbReference>
<comment type="caution">
    <text evidence="7">The sequence shown here is derived from an EMBL/GenBank/DDBJ whole genome shotgun (WGS) entry which is preliminary data.</text>
</comment>
<dbReference type="CDD" id="cd00609">
    <property type="entry name" value="AAT_like"/>
    <property type="match status" value="1"/>
</dbReference>
<accession>A0A0E2HBA6</accession>
<dbReference type="GO" id="GO:0047804">
    <property type="term" value="F:cysteine-S-conjugate beta-lyase activity"/>
    <property type="evidence" value="ECO:0007669"/>
    <property type="project" value="UniProtKB-EC"/>
</dbReference>
<dbReference type="Pfam" id="PF00155">
    <property type="entry name" value="Aminotran_1_2"/>
    <property type="match status" value="1"/>
</dbReference>
<protein>
    <recommendedName>
        <fullName evidence="2">cysteine-S-conjugate beta-lyase</fullName>
        <ecNumber evidence="2">4.4.1.13</ecNumber>
    </recommendedName>
</protein>
<dbReference type="RefSeq" id="WP_002588469.1">
    <property type="nucleotide sequence ID" value="NZ_KB851020.1"/>
</dbReference>
<proteinExistence type="inferred from homology"/>
<evidence type="ECO:0000256" key="5">
    <source>
        <dbReference type="ARBA" id="ARBA00037974"/>
    </source>
</evidence>
<dbReference type="EMBL" id="AGYR01000023">
    <property type="protein sequence ID" value="ENZ15224.1"/>
    <property type="molecule type" value="Genomic_DNA"/>
</dbReference>